<protein>
    <submittedName>
        <fullName evidence="1">Uncharacterized protein</fullName>
    </submittedName>
</protein>
<accession>A0A4Y2FGF0</accession>
<dbReference type="EMBL" id="BGPR01000907">
    <property type="protein sequence ID" value="GBM39748.1"/>
    <property type="molecule type" value="Genomic_DNA"/>
</dbReference>
<dbReference type="Proteomes" id="UP000499080">
    <property type="component" value="Unassembled WGS sequence"/>
</dbReference>
<proteinExistence type="predicted"/>
<name>A0A4Y2FGF0_ARAVE</name>
<gene>
    <name evidence="1" type="ORF">AVEN_107165_1</name>
</gene>
<evidence type="ECO:0000313" key="2">
    <source>
        <dbReference type="Proteomes" id="UP000499080"/>
    </source>
</evidence>
<reference evidence="1 2" key="1">
    <citation type="journal article" date="2019" name="Sci. Rep.">
        <title>Orb-weaving spider Araneus ventricosus genome elucidates the spidroin gene catalogue.</title>
        <authorList>
            <person name="Kono N."/>
            <person name="Nakamura H."/>
            <person name="Ohtoshi R."/>
            <person name="Moran D.A.P."/>
            <person name="Shinohara A."/>
            <person name="Yoshida Y."/>
            <person name="Fujiwara M."/>
            <person name="Mori M."/>
            <person name="Tomita M."/>
            <person name="Arakawa K."/>
        </authorList>
    </citation>
    <scope>NUCLEOTIDE SEQUENCE [LARGE SCALE GENOMIC DNA]</scope>
</reference>
<dbReference type="AlphaFoldDB" id="A0A4Y2FGF0"/>
<comment type="caution">
    <text evidence="1">The sequence shown here is derived from an EMBL/GenBank/DDBJ whole genome shotgun (WGS) entry which is preliminary data.</text>
</comment>
<evidence type="ECO:0000313" key="1">
    <source>
        <dbReference type="EMBL" id="GBM39748.1"/>
    </source>
</evidence>
<organism evidence="1 2">
    <name type="scientific">Araneus ventricosus</name>
    <name type="common">Orbweaver spider</name>
    <name type="synonym">Epeira ventricosa</name>
    <dbReference type="NCBI Taxonomy" id="182803"/>
    <lineage>
        <taxon>Eukaryota</taxon>
        <taxon>Metazoa</taxon>
        <taxon>Ecdysozoa</taxon>
        <taxon>Arthropoda</taxon>
        <taxon>Chelicerata</taxon>
        <taxon>Arachnida</taxon>
        <taxon>Araneae</taxon>
        <taxon>Araneomorphae</taxon>
        <taxon>Entelegynae</taxon>
        <taxon>Araneoidea</taxon>
        <taxon>Araneidae</taxon>
        <taxon>Araneus</taxon>
    </lineage>
</organism>
<keyword evidence="2" id="KW-1185">Reference proteome</keyword>
<sequence length="135" mass="15784">MESFGNGTAIFPFRNNRASFNSRINQFITEHGPFVAYLHRFGLCSHDRFVCGDERDPNHYSTDCPVTKPFHFTKPRAKNLSTRCENIVQDKRSLARLMSIMKNEGMISSWIKKVFSCFHQQFRYSLQTASVYLIY</sequence>